<protein>
    <submittedName>
        <fullName evidence="2">Uncharacterized protein</fullName>
    </submittedName>
</protein>
<feature type="compositionally biased region" description="Low complexity" evidence="1">
    <location>
        <begin position="8"/>
        <end position="20"/>
    </location>
</feature>
<name>C5KUZ3_PERM5</name>
<dbReference type="EMBL" id="GG676384">
    <property type="protein sequence ID" value="EER11708.1"/>
    <property type="molecule type" value="Genomic_DNA"/>
</dbReference>
<dbReference type="AlphaFoldDB" id="C5KUZ3"/>
<proteinExistence type="predicted"/>
<evidence type="ECO:0000313" key="2">
    <source>
        <dbReference type="EMBL" id="EER11708.1"/>
    </source>
</evidence>
<gene>
    <name evidence="2" type="ORF">Pmar_PMAR002311</name>
</gene>
<feature type="compositionally biased region" description="Polar residues" evidence="1">
    <location>
        <begin position="28"/>
        <end position="40"/>
    </location>
</feature>
<keyword evidence="3" id="KW-1185">Reference proteome</keyword>
<organism evidence="3">
    <name type="scientific">Perkinsus marinus (strain ATCC 50983 / TXsc)</name>
    <dbReference type="NCBI Taxonomy" id="423536"/>
    <lineage>
        <taxon>Eukaryota</taxon>
        <taxon>Sar</taxon>
        <taxon>Alveolata</taxon>
        <taxon>Perkinsozoa</taxon>
        <taxon>Perkinsea</taxon>
        <taxon>Perkinsida</taxon>
        <taxon>Perkinsidae</taxon>
        <taxon>Perkinsus</taxon>
    </lineage>
</organism>
<accession>C5KUZ3</accession>
<feature type="region of interest" description="Disordered" evidence="1">
    <location>
        <begin position="1"/>
        <end position="47"/>
    </location>
</feature>
<dbReference type="OrthoDB" id="425875at2759"/>
<sequence length="139" mass="15537">MTMDRSPDSVSCLSLSSPRPTLAPRGSSVDTADSLSSPRSVRSDRNGNEIIAHSKDHSISFADEIPDDYGSPQSLETVIPVECYKELNRSLSFEPRDTEYPEKRQSCMGGFKEFLHLLFSASDPMEEDFAALRSESYYM</sequence>
<dbReference type="InParanoid" id="C5KUZ3"/>
<dbReference type="RefSeq" id="XP_002779913.1">
    <property type="nucleotide sequence ID" value="XM_002779867.1"/>
</dbReference>
<dbReference type="GeneID" id="9047132"/>
<reference evidence="2 3" key="1">
    <citation type="submission" date="2008-07" db="EMBL/GenBank/DDBJ databases">
        <authorList>
            <person name="El-Sayed N."/>
            <person name="Caler E."/>
            <person name="Inman J."/>
            <person name="Amedeo P."/>
            <person name="Hass B."/>
            <person name="Wortman J."/>
        </authorList>
    </citation>
    <scope>NUCLEOTIDE SEQUENCE [LARGE SCALE GENOMIC DNA]</scope>
    <source>
        <strain evidence="3">ATCC 50983 / TXsc</strain>
    </source>
</reference>
<dbReference type="Proteomes" id="UP000007800">
    <property type="component" value="Unassembled WGS sequence"/>
</dbReference>
<evidence type="ECO:0000313" key="3">
    <source>
        <dbReference type="Proteomes" id="UP000007800"/>
    </source>
</evidence>
<evidence type="ECO:0000256" key="1">
    <source>
        <dbReference type="SAM" id="MobiDB-lite"/>
    </source>
</evidence>